<dbReference type="InterPro" id="IPR043502">
    <property type="entry name" value="DNA/RNA_pol_sf"/>
</dbReference>
<evidence type="ECO:0000313" key="2">
    <source>
        <dbReference type="Proteomes" id="UP000257109"/>
    </source>
</evidence>
<name>A0A371G5W3_MUCPR</name>
<feature type="non-terminal residue" evidence="1">
    <location>
        <position position="1"/>
    </location>
</feature>
<organism evidence="1 2">
    <name type="scientific">Mucuna pruriens</name>
    <name type="common">Velvet bean</name>
    <name type="synonym">Dolichos pruriens</name>
    <dbReference type="NCBI Taxonomy" id="157652"/>
    <lineage>
        <taxon>Eukaryota</taxon>
        <taxon>Viridiplantae</taxon>
        <taxon>Streptophyta</taxon>
        <taxon>Embryophyta</taxon>
        <taxon>Tracheophyta</taxon>
        <taxon>Spermatophyta</taxon>
        <taxon>Magnoliopsida</taxon>
        <taxon>eudicotyledons</taxon>
        <taxon>Gunneridae</taxon>
        <taxon>Pentapetalae</taxon>
        <taxon>rosids</taxon>
        <taxon>fabids</taxon>
        <taxon>Fabales</taxon>
        <taxon>Fabaceae</taxon>
        <taxon>Papilionoideae</taxon>
        <taxon>50 kb inversion clade</taxon>
        <taxon>NPAAA clade</taxon>
        <taxon>indigoferoid/millettioid clade</taxon>
        <taxon>Phaseoleae</taxon>
        <taxon>Mucuna</taxon>
    </lineage>
</organism>
<dbReference type="PANTHER" id="PTHR24559:SF444">
    <property type="entry name" value="REVERSE TRANSCRIPTASE DOMAIN-CONTAINING PROTEIN"/>
    <property type="match status" value="1"/>
</dbReference>
<keyword evidence="2" id="KW-1185">Reference proteome</keyword>
<protein>
    <submittedName>
        <fullName evidence="1">Retrovirus-related Pol polyprotein from transposon opus</fullName>
    </submittedName>
</protein>
<dbReference type="SUPFAM" id="SSF56672">
    <property type="entry name" value="DNA/RNA polymerases"/>
    <property type="match status" value="1"/>
</dbReference>
<dbReference type="AlphaFoldDB" id="A0A371G5W3"/>
<dbReference type="OrthoDB" id="1432876at2759"/>
<dbReference type="Gene3D" id="3.30.70.270">
    <property type="match status" value="1"/>
</dbReference>
<comment type="caution">
    <text evidence="1">The sequence shown here is derived from an EMBL/GenBank/DDBJ whole genome shotgun (WGS) entry which is preliminary data.</text>
</comment>
<gene>
    <name evidence="1" type="primary">pol</name>
    <name evidence="1" type="ORF">CR513_32804</name>
</gene>
<dbReference type="Gene3D" id="1.10.340.70">
    <property type="match status" value="1"/>
</dbReference>
<dbReference type="EMBL" id="QJKJ01006655">
    <property type="protein sequence ID" value="RDX85934.1"/>
    <property type="molecule type" value="Genomic_DNA"/>
</dbReference>
<evidence type="ECO:0000313" key="1">
    <source>
        <dbReference type="EMBL" id="RDX85934.1"/>
    </source>
</evidence>
<dbReference type="InterPro" id="IPR043128">
    <property type="entry name" value="Rev_trsase/Diguanyl_cyclase"/>
</dbReference>
<accession>A0A371G5W3</accession>
<sequence>MISIFSDLLEDCMKVFMNDLTVYAESFEACLDNLSRVLHRCIESNLVLNFEKCHFMVTEGIVLGHLVSTSGIEVDKEKIDVISSLSNPTFVWEVPIHQGFQQDHPAFVQASIEERGLCELKRRLMFAPILQAPNWELPLKLMSHLMVVSPQPWYADTCNFLVASTYPKGAPKAIKEKLESDAKYYIWDDPYLWRLCNDQVTSRCIPESKIKSVLHFCHSTTEGGHYGSMWIARKVLDYGLYWPTIE</sequence>
<proteinExistence type="predicted"/>
<dbReference type="PANTHER" id="PTHR24559">
    <property type="entry name" value="TRANSPOSON TY3-I GAG-POL POLYPROTEIN"/>
    <property type="match status" value="1"/>
</dbReference>
<dbReference type="Proteomes" id="UP000257109">
    <property type="component" value="Unassembled WGS sequence"/>
</dbReference>
<dbReference type="InterPro" id="IPR053134">
    <property type="entry name" value="RNA-dir_DNA_polymerase"/>
</dbReference>
<reference evidence="1" key="1">
    <citation type="submission" date="2018-05" db="EMBL/GenBank/DDBJ databases">
        <title>Draft genome of Mucuna pruriens seed.</title>
        <authorList>
            <person name="Nnadi N.E."/>
            <person name="Vos R."/>
            <person name="Hasami M.H."/>
            <person name="Devisetty U.K."/>
            <person name="Aguiy J.C."/>
        </authorList>
    </citation>
    <scope>NUCLEOTIDE SEQUENCE [LARGE SCALE GENOMIC DNA]</scope>
    <source>
        <strain evidence="1">JCA_2017</strain>
    </source>
</reference>